<feature type="compositionally biased region" description="Low complexity" evidence="1">
    <location>
        <begin position="539"/>
        <end position="548"/>
    </location>
</feature>
<feature type="region of interest" description="Disordered" evidence="1">
    <location>
        <begin position="47"/>
        <end position="84"/>
    </location>
</feature>
<dbReference type="InterPro" id="IPR040009">
    <property type="entry name" value="Mtf2/C5D6.12-like"/>
</dbReference>
<dbReference type="PANTHER" id="PTHR39468">
    <property type="entry name" value="CHROMOSOME 7, WHOLE GENOME SHOTGUN SEQUENCE"/>
    <property type="match status" value="1"/>
</dbReference>
<name>A0A9W8X1V5_9PLEO</name>
<evidence type="ECO:0000259" key="2">
    <source>
        <dbReference type="Pfam" id="PF19189"/>
    </source>
</evidence>
<evidence type="ECO:0000313" key="4">
    <source>
        <dbReference type="Proteomes" id="UP001140562"/>
    </source>
</evidence>
<feature type="compositionally biased region" description="Basic residues" evidence="1">
    <location>
        <begin position="253"/>
        <end position="262"/>
    </location>
</feature>
<dbReference type="AlphaFoldDB" id="A0A9W8X1V5"/>
<accession>A0A9W8X1V5</accession>
<feature type="region of interest" description="Disordered" evidence="1">
    <location>
        <begin position="250"/>
        <end position="273"/>
    </location>
</feature>
<comment type="caution">
    <text evidence="3">The sequence shown here is derived from an EMBL/GenBank/DDBJ whole genome shotgun (WGS) entry which is preliminary data.</text>
</comment>
<dbReference type="InterPro" id="IPR043837">
    <property type="entry name" value="Mtf2-like_C"/>
</dbReference>
<organism evidence="3 4">
    <name type="scientific">Didymella glomerata</name>
    <dbReference type="NCBI Taxonomy" id="749621"/>
    <lineage>
        <taxon>Eukaryota</taxon>
        <taxon>Fungi</taxon>
        <taxon>Dikarya</taxon>
        <taxon>Ascomycota</taxon>
        <taxon>Pezizomycotina</taxon>
        <taxon>Dothideomycetes</taxon>
        <taxon>Pleosporomycetidae</taxon>
        <taxon>Pleosporales</taxon>
        <taxon>Pleosporineae</taxon>
        <taxon>Didymellaceae</taxon>
        <taxon>Didymella</taxon>
    </lineage>
</organism>
<evidence type="ECO:0000313" key="3">
    <source>
        <dbReference type="EMBL" id="KAJ4338888.1"/>
    </source>
</evidence>
<gene>
    <name evidence="3" type="ORF">N0V87_003574</name>
</gene>
<feature type="domain" description="Mtf2-like C-terminal" evidence="2">
    <location>
        <begin position="213"/>
        <end position="382"/>
    </location>
</feature>
<protein>
    <recommendedName>
        <fullName evidence="2">Mtf2-like C-terminal domain-containing protein</fullName>
    </recommendedName>
</protein>
<feature type="region of interest" description="Disordered" evidence="1">
    <location>
        <begin position="180"/>
        <end position="210"/>
    </location>
</feature>
<evidence type="ECO:0000256" key="1">
    <source>
        <dbReference type="SAM" id="MobiDB-lite"/>
    </source>
</evidence>
<proteinExistence type="predicted"/>
<dbReference type="Proteomes" id="UP001140562">
    <property type="component" value="Unassembled WGS sequence"/>
</dbReference>
<keyword evidence="4" id="KW-1185">Reference proteome</keyword>
<dbReference type="Pfam" id="PF19189">
    <property type="entry name" value="Mtf2"/>
    <property type="match status" value="1"/>
</dbReference>
<dbReference type="PANTHER" id="PTHR39468:SF1">
    <property type="entry name" value="MTF2-LIKE C-TERMINAL DOMAIN-CONTAINING PROTEIN"/>
    <property type="match status" value="1"/>
</dbReference>
<reference evidence="3" key="1">
    <citation type="submission" date="2022-10" db="EMBL/GenBank/DDBJ databases">
        <title>Tapping the CABI collections for fungal endophytes: first genome assemblies for Collariella, Neodidymelliopsis, Ascochyta clinopodiicola, Didymella pomorum, Didymosphaeria variabile, Neocosmospora piperis and Neocucurbitaria cava.</title>
        <authorList>
            <person name="Hill R."/>
        </authorList>
    </citation>
    <scope>NUCLEOTIDE SEQUENCE</scope>
    <source>
        <strain evidence="3">IMI 360193</strain>
    </source>
</reference>
<feature type="compositionally biased region" description="Basic and acidic residues" evidence="1">
    <location>
        <begin position="182"/>
        <end position="200"/>
    </location>
</feature>
<sequence length="557" mass="62334">MSACSNTLRALSRSRTPTHRTLLPFLYQTATIQQWKPAAQPIARRGISRYSPKDEPASTEDVPFEDQGNLPPALEDLESPRKTTITGSERAAFEKLYRKFNTRGSRQKEDDHEVEIDAIADEYWEPDEEEDPGGNLDKIFDEALKKGAVVSREWNRSGKEQLQSKKPKEDLASMALHVLKRTRPEELRAGDSRTKRREETNTSASKLKKARLAERERIDTLLTSARTDRELWETLHREVFDRVRALDLDSTRPKKRESKSRNPKPSTPAPTDPKILFANYPHHLLTALTTLRTTFPASQLPLSLLPTIKSLGRSSYALGATTALYTLLLRTAWLQQSSYPLIISLLTEMHNGAIEFSPDVLGVLDAVVKEFDMARSGRLGREMQMVYGMEQFGEGIREVRRWRAIVAERVGVEDGRREKGTVPVPRRRRVESQEVGHVPLVEGVNGLGESVTEQAQHGRAGLKDETASTPLVHDVDPGVGFDFLEEDAGQVPRTNEANDEPSEPSESSAEASEASDASEKLRNEMQDDLREELDKPADKSSAAAKTSTGEPVPWTPS</sequence>
<dbReference type="OrthoDB" id="2444174at2759"/>
<dbReference type="GO" id="GO:0005739">
    <property type="term" value="C:mitochondrion"/>
    <property type="evidence" value="ECO:0007669"/>
    <property type="project" value="InterPro"/>
</dbReference>
<feature type="compositionally biased region" description="Basic and acidic residues" evidence="1">
    <location>
        <begin position="517"/>
        <end position="538"/>
    </location>
</feature>
<feature type="compositionally biased region" description="Low complexity" evidence="1">
    <location>
        <begin position="504"/>
        <end position="515"/>
    </location>
</feature>
<feature type="region of interest" description="Disordered" evidence="1">
    <location>
        <begin position="443"/>
        <end position="557"/>
    </location>
</feature>
<dbReference type="EMBL" id="JAPEUV010000026">
    <property type="protein sequence ID" value="KAJ4338888.1"/>
    <property type="molecule type" value="Genomic_DNA"/>
</dbReference>